<proteinExistence type="inferred from homology"/>
<comment type="similarity">
    <text evidence="1 4">Belongs to the 1-acyl-sn-glycerol-3-phosphate acyltransferase family.</text>
</comment>
<evidence type="ECO:0000256" key="4">
    <source>
        <dbReference type="RuleBase" id="RU361267"/>
    </source>
</evidence>
<dbReference type="GO" id="GO:0006654">
    <property type="term" value="P:phosphatidic acid biosynthetic process"/>
    <property type="evidence" value="ECO:0007669"/>
    <property type="project" value="TreeGrafter"/>
</dbReference>
<keyword evidence="4" id="KW-0444">Lipid biosynthesis</keyword>
<evidence type="ECO:0000256" key="3">
    <source>
        <dbReference type="ARBA" id="ARBA00023315"/>
    </source>
</evidence>
<keyword evidence="4" id="KW-1208">Phospholipid metabolism</keyword>
<dbReference type="GO" id="GO:0003841">
    <property type="term" value="F:1-acylglycerol-3-phosphate O-acyltransferase activity"/>
    <property type="evidence" value="ECO:0007669"/>
    <property type="project" value="UniProtKB-UniRule"/>
</dbReference>
<dbReference type="InterPro" id="IPR004552">
    <property type="entry name" value="AGP_acyltrans"/>
</dbReference>
<keyword evidence="2 4" id="KW-0808">Transferase</keyword>
<keyword evidence="4" id="KW-0594">Phospholipid biosynthesis</keyword>
<keyword evidence="3 4" id="KW-0012">Acyltransferase</keyword>
<evidence type="ECO:0000313" key="7">
    <source>
        <dbReference type="Proteomes" id="UP000223596"/>
    </source>
</evidence>
<dbReference type="SMART" id="SM00563">
    <property type="entry name" value="PlsC"/>
    <property type="match status" value="1"/>
</dbReference>
<feature type="domain" description="Phospholipid/glycerol acyltransferase" evidence="5">
    <location>
        <begin position="41"/>
        <end position="155"/>
    </location>
</feature>
<evidence type="ECO:0000313" key="6">
    <source>
        <dbReference type="EMBL" id="PFH02790.1"/>
    </source>
</evidence>
<dbReference type="GeneID" id="35803873"/>
<dbReference type="PANTHER" id="PTHR10434">
    <property type="entry name" value="1-ACYL-SN-GLYCEROL-3-PHOSPHATE ACYLTRANSFERASE"/>
    <property type="match status" value="1"/>
</dbReference>
<organism evidence="6 7">
    <name type="scientific">Acetivibrio thermocellus AD2</name>
    <dbReference type="NCBI Taxonomy" id="1138384"/>
    <lineage>
        <taxon>Bacteria</taxon>
        <taxon>Bacillati</taxon>
        <taxon>Bacillota</taxon>
        <taxon>Clostridia</taxon>
        <taxon>Eubacteriales</taxon>
        <taxon>Oscillospiraceae</taxon>
        <taxon>Acetivibrio</taxon>
    </lineage>
</organism>
<gene>
    <name evidence="6" type="ORF">M972_111578</name>
</gene>
<name>A0AB36TI12_ACETH</name>
<dbReference type="AlphaFoldDB" id="A0AB36TI12"/>
<dbReference type="Pfam" id="PF01553">
    <property type="entry name" value="Acyltransferase"/>
    <property type="match status" value="1"/>
</dbReference>
<evidence type="ECO:0000256" key="1">
    <source>
        <dbReference type="ARBA" id="ARBA00008655"/>
    </source>
</evidence>
<evidence type="ECO:0000256" key="2">
    <source>
        <dbReference type="ARBA" id="ARBA00022679"/>
    </source>
</evidence>
<dbReference type="CDD" id="cd07989">
    <property type="entry name" value="LPLAT_AGPAT-like"/>
    <property type="match status" value="1"/>
</dbReference>
<keyword evidence="4" id="KW-0443">Lipid metabolism</keyword>
<evidence type="ECO:0000259" key="5">
    <source>
        <dbReference type="SMART" id="SM00563"/>
    </source>
</evidence>
<dbReference type="RefSeq" id="WP_003516217.1">
    <property type="nucleotide sequence ID" value="NZ_CP013828.1"/>
</dbReference>
<dbReference type="NCBIfam" id="TIGR00530">
    <property type="entry name" value="AGP_acyltrn"/>
    <property type="match status" value="1"/>
</dbReference>
<dbReference type="InterPro" id="IPR002123">
    <property type="entry name" value="Plipid/glycerol_acylTrfase"/>
</dbReference>
<sequence length="203" mass="22780">MYASLKNIYYGFLRAIITTFFDLFYRVSIIGIENVPVEGPVLLCANHIAEMDMFFIGYRLKRLVRYMAKEELFRIPLVSSFIKSLGAFPVKRGKGDVGAIKTALKLLEEGHIVGIFPEGTRLKNKKGKNIKAKPGAALLAQKSGAPILPVAISGRYRPFSKIKVVFGKPFTLDLDKNTKYTNSELVEFSESIMKKVYSLLGEY</sequence>
<comment type="catalytic activity">
    <reaction evidence="4">
        <text>a 1-acyl-sn-glycero-3-phosphate + an acyl-CoA = a 1,2-diacyl-sn-glycero-3-phosphate + CoA</text>
        <dbReference type="Rhea" id="RHEA:19709"/>
        <dbReference type="ChEBI" id="CHEBI:57287"/>
        <dbReference type="ChEBI" id="CHEBI:57970"/>
        <dbReference type="ChEBI" id="CHEBI:58342"/>
        <dbReference type="ChEBI" id="CHEBI:58608"/>
        <dbReference type="EC" id="2.3.1.51"/>
    </reaction>
</comment>
<dbReference type="Proteomes" id="UP000223596">
    <property type="component" value="Unassembled WGS sequence"/>
</dbReference>
<dbReference type="GO" id="GO:0016020">
    <property type="term" value="C:membrane"/>
    <property type="evidence" value="ECO:0007669"/>
    <property type="project" value="InterPro"/>
</dbReference>
<dbReference type="SUPFAM" id="SSF69593">
    <property type="entry name" value="Glycerol-3-phosphate (1)-acyltransferase"/>
    <property type="match status" value="1"/>
</dbReference>
<reference evidence="6 7" key="1">
    <citation type="submission" date="2017-09" db="EMBL/GenBank/DDBJ databases">
        <title>Evaluation of Pacific Biosciences Sequencing Technology to Finishing C. thermocellum Genome Sequences.</title>
        <authorList>
            <person name="Brown S."/>
        </authorList>
    </citation>
    <scope>NUCLEOTIDE SEQUENCE [LARGE SCALE GENOMIC DNA]</scope>
    <source>
        <strain evidence="6 7">AD2</strain>
    </source>
</reference>
<dbReference type="PANTHER" id="PTHR10434:SF11">
    <property type="entry name" value="1-ACYL-SN-GLYCEROL-3-PHOSPHATE ACYLTRANSFERASE"/>
    <property type="match status" value="1"/>
</dbReference>
<protein>
    <recommendedName>
        <fullName evidence="4">1-acyl-sn-glycerol-3-phosphate acyltransferase</fullName>
        <ecNumber evidence="4">2.3.1.51</ecNumber>
    </recommendedName>
</protein>
<dbReference type="EMBL" id="PDBW01000001">
    <property type="protein sequence ID" value="PFH02790.1"/>
    <property type="molecule type" value="Genomic_DNA"/>
</dbReference>
<dbReference type="EC" id="2.3.1.51" evidence="4"/>
<comment type="domain">
    <text evidence="4">The HXXXXD motif is essential for acyltransferase activity and may constitute the binding site for the phosphate moiety of the glycerol-3-phosphate.</text>
</comment>
<comment type="caution">
    <text evidence="6">The sequence shown here is derived from an EMBL/GenBank/DDBJ whole genome shotgun (WGS) entry which is preliminary data.</text>
</comment>
<accession>A0AB36TI12</accession>